<organism evidence="1">
    <name type="scientific">Siphoviridae sp. cthqG28</name>
    <dbReference type="NCBI Taxonomy" id="2826427"/>
    <lineage>
        <taxon>Viruses</taxon>
        <taxon>Duplodnaviria</taxon>
        <taxon>Heunggongvirae</taxon>
        <taxon>Uroviricota</taxon>
        <taxon>Caudoviricetes</taxon>
    </lineage>
</organism>
<evidence type="ECO:0000313" key="1">
    <source>
        <dbReference type="EMBL" id="DAD75125.1"/>
    </source>
</evidence>
<reference evidence="1" key="1">
    <citation type="journal article" date="2021" name="Proc. Natl. Acad. Sci. U.S.A.">
        <title>A Catalog of Tens of Thousands of Viruses from Human Metagenomes Reveals Hidden Associations with Chronic Diseases.</title>
        <authorList>
            <person name="Tisza M.J."/>
            <person name="Buck C.B."/>
        </authorList>
    </citation>
    <scope>NUCLEOTIDE SEQUENCE</scope>
    <source>
        <strain evidence="1">CthqG28</strain>
    </source>
</reference>
<name>A0A8S5LYK9_9CAUD</name>
<proteinExistence type="predicted"/>
<protein>
    <submittedName>
        <fullName evidence="1">Uncharacterized protein</fullName>
    </submittedName>
</protein>
<dbReference type="EMBL" id="BK014774">
    <property type="protein sequence ID" value="DAD75125.1"/>
    <property type="molecule type" value="Genomic_DNA"/>
</dbReference>
<accession>A0A8S5LYK9</accession>
<sequence>MLGQVCELSKVAPKNSDESIVMENQNTECATKRKMTIYDWQDWYRDNFQ</sequence>